<comment type="caution">
    <text evidence="1">The sequence shown here is derived from an EMBL/GenBank/DDBJ whole genome shotgun (WGS) entry which is preliminary data.</text>
</comment>
<proteinExistence type="predicted"/>
<reference evidence="1" key="1">
    <citation type="journal article" date="2021" name="New Phytol.">
        <title>Evolutionary innovations through gain and loss of genes in the ectomycorrhizal Boletales.</title>
        <authorList>
            <person name="Wu G."/>
            <person name="Miyauchi S."/>
            <person name="Morin E."/>
            <person name="Kuo A."/>
            <person name="Drula E."/>
            <person name="Varga T."/>
            <person name="Kohler A."/>
            <person name="Feng B."/>
            <person name="Cao Y."/>
            <person name="Lipzen A."/>
            <person name="Daum C."/>
            <person name="Hundley H."/>
            <person name="Pangilinan J."/>
            <person name="Johnson J."/>
            <person name="Barry K."/>
            <person name="LaButti K."/>
            <person name="Ng V."/>
            <person name="Ahrendt S."/>
            <person name="Min B."/>
            <person name="Choi I.G."/>
            <person name="Park H."/>
            <person name="Plett J.M."/>
            <person name="Magnuson J."/>
            <person name="Spatafora J.W."/>
            <person name="Nagy L.G."/>
            <person name="Henrissat B."/>
            <person name="Grigoriev I.V."/>
            <person name="Yang Z.L."/>
            <person name="Xu J."/>
            <person name="Martin F.M."/>
        </authorList>
    </citation>
    <scope>NUCLEOTIDE SEQUENCE</scope>
    <source>
        <strain evidence="1">KUC20120723A-06</strain>
    </source>
</reference>
<name>A0ACB8BYI2_9AGAM</name>
<protein>
    <submittedName>
        <fullName evidence="1">Thioredoxin-like protein</fullName>
    </submittedName>
</protein>
<evidence type="ECO:0000313" key="2">
    <source>
        <dbReference type="Proteomes" id="UP000790709"/>
    </source>
</evidence>
<organism evidence="1 2">
    <name type="scientific">Leucogyrophana mollusca</name>
    <dbReference type="NCBI Taxonomy" id="85980"/>
    <lineage>
        <taxon>Eukaryota</taxon>
        <taxon>Fungi</taxon>
        <taxon>Dikarya</taxon>
        <taxon>Basidiomycota</taxon>
        <taxon>Agaricomycotina</taxon>
        <taxon>Agaricomycetes</taxon>
        <taxon>Agaricomycetidae</taxon>
        <taxon>Boletales</taxon>
        <taxon>Boletales incertae sedis</taxon>
        <taxon>Leucogyrophana</taxon>
    </lineage>
</organism>
<accession>A0ACB8BYI2</accession>
<dbReference type="EMBL" id="MU266333">
    <property type="protein sequence ID" value="KAH7930318.1"/>
    <property type="molecule type" value="Genomic_DNA"/>
</dbReference>
<dbReference type="Proteomes" id="UP000790709">
    <property type="component" value="Unassembled WGS sequence"/>
</dbReference>
<sequence length="584" mass="65183">MKLSRPFIRLPSSLSLLVTALTLQATAAPVTSTVLTPQTFKETISKGVWFIEHFSPYCGHCRKFEPTWMKLVEEFEKPGGPKIHLAQVNCALNGDLCSENGVTGYPQMNLYQDGKYQETFKDSRDFDILLDYLVAHAGHTDVPPPTSSAAPEAAPTPTLPTEPLHVQISRAEANPSGDVVSLSEKSFPDFIGRGPAFVKFFAPWCGHCKKLAPVWKQLGRHMKGKLNIAEVNCDEQKSLCSSQGVTGYPMLFYYAHGAKSEYTGTRKYDQLVAFTEKASSPTMEVIEAGELEKRASENSVLYLLLHSAHDTQTVDKVAQDSQVLFGSPPVFVSTSQELFERYGVRSSWTILAFKDNDVKEPTSVYRPSATDASDTLSAWLTANRNPTSLELSRDVFQQVMNAPHKPLVVIAAVTGDTKEQVAEKLNDIGKKWRVRQGQAGQRDVVFTWMDRDQWGSWMKSMYGIKATTEPAVVVTDHSRLLYYDKDSNGQSIQLTSVSVFSAIEGALSGTIRPKHSENFMERLVRYFNSRLVAFEEFVVEHPYFIAFLGLGFLTVMFVVLKRAMSDELGDLQTDRRHGKSSRLD</sequence>
<evidence type="ECO:0000313" key="1">
    <source>
        <dbReference type="EMBL" id="KAH7930318.1"/>
    </source>
</evidence>
<gene>
    <name evidence="1" type="ORF">BV22DRAFT_1028543</name>
</gene>
<keyword evidence="2" id="KW-1185">Reference proteome</keyword>